<gene>
    <name evidence="1" type="ORF">FQ154_09140</name>
</gene>
<reference evidence="1 2" key="1">
    <citation type="submission" date="2019-07" db="EMBL/GenBank/DDBJ databases">
        <title>Analysis of the biochemical properties, biological activity and biotechnological potential of siderophores and biosurfactants produced by Antarctic psychrotolerant bacteria.</title>
        <authorList>
            <person name="Styczynski M."/>
            <person name="Krucon T."/>
            <person name="Decewicz P."/>
            <person name="Dziewit L."/>
        </authorList>
    </citation>
    <scope>NUCLEOTIDE SEQUENCE [LARGE SCALE GENOMIC DNA]</scope>
    <source>
        <strain evidence="1 2">ANT_H27</strain>
    </source>
</reference>
<dbReference type="OrthoDB" id="4953943at2"/>
<dbReference type="RefSeq" id="WP_149619440.1">
    <property type="nucleotide sequence ID" value="NZ_JBITUG010000003.1"/>
</dbReference>
<comment type="caution">
    <text evidence="1">The sequence shown here is derived from an EMBL/GenBank/DDBJ whole genome shotgun (WGS) entry which is preliminary data.</text>
</comment>
<dbReference type="AlphaFoldDB" id="A0A5B0EJF9"/>
<name>A0A5B0EJF9_9MICC</name>
<sequence>MSTPENKIAELDEAAQVELNKVLGTALGVAREQLEEQGVFLPFAIAVEPATEENAEPELRLLAVQPTEELDDPEADIDAEVMMTELVELLQSQRDSFNAVAFVSDVTLLDDNKDAVHVMAEHRDGGSVAIVQPYTAPDPETGVWEFSEPSAEAGQIQVWG</sequence>
<dbReference type="EMBL" id="VOBL01000007">
    <property type="protein sequence ID" value="KAA0977439.1"/>
    <property type="molecule type" value="Genomic_DNA"/>
</dbReference>
<dbReference type="Proteomes" id="UP000323856">
    <property type="component" value="Unassembled WGS sequence"/>
</dbReference>
<protein>
    <submittedName>
        <fullName evidence="1">Uncharacterized protein</fullName>
    </submittedName>
</protein>
<proteinExistence type="predicted"/>
<organism evidence="1 2">
    <name type="scientific">Paeniglutamicibacter gangotriensis</name>
    <dbReference type="NCBI Taxonomy" id="254787"/>
    <lineage>
        <taxon>Bacteria</taxon>
        <taxon>Bacillati</taxon>
        <taxon>Actinomycetota</taxon>
        <taxon>Actinomycetes</taxon>
        <taxon>Micrococcales</taxon>
        <taxon>Micrococcaceae</taxon>
        <taxon>Paeniglutamicibacter</taxon>
    </lineage>
</organism>
<accession>A0A5B0EJF9</accession>
<evidence type="ECO:0000313" key="2">
    <source>
        <dbReference type="Proteomes" id="UP000323856"/>
    </source>
</evidence>
<evidence type="ECO:0000313" key="1">
    <source>
        <dbReference type="EMBL" id="KAA0977439.1"/>
    </source>
</evidence>